<reference evidence="5 6" key="1">
    <citation type="journal article" date="2010" name="J. Bacteriol.">
        <title>Genome sequences of Pelagibaca bermudensis HTCC2601T and Maritimibacter alkaliphilus HTCC2654T, the type strains of two marine Roseobacter genera.</title>
        <authorList>
            <person name="Thrash J.C."/>
            <person name="Cho J.C."/>
            <person name="Ferriera S."/>
            <person name="Johnson J."/>
            <person name="Vergin K.L."/>
            <person name="Giovannoni S.J."/>
        </authorList>
    </citation>
    <scope>NUCLEOTIDE SEQUENCE [LARGE SCALE GENOMIC DNA]</scope>
    <source>
        <strain evidence="5 6">HTCC2654</strain>
    </source>
</reference>
<dbReference type="Proteomes" id="UP000002931">
    <property type="component" value="Unassembled WGS sequence"/>
</dbReference>
<dbReference type="EC" id="3.5.1.28" evidence="2"/>
<organism evidence="5 6">
    <name type="scientific">Maritimibacter alkaliphilus HTCC2654</name>
    <dbReference type="NCBI Taxonomy" id="314271"/>
    <lineage>
        <taxon>Bacteria</taxon>
        <taxon>Pseudomonadati</taxon>
        <taxon>Pseudomonadota</taxon>
        <taxon>Alphaproteobacteria</taxon>
        <taxon>Rhodobacterales</taxon>
        <taxon>Roseobacteraceae</taxon>
        <taxon>Maritimibacter</taxon>
    </lineage>
</organism>
<accession>A3VDZ2</accession>
<dbReference type="STRING" id="314271.RB2654_03419"/>
<dbReference type="GO" id="GO:0030288">
    <property type="term" value="C:outer membrane-bounded periplasmic space"/>
    <property type="evidence" value="ECO:0007669"/>
    <property type="project" value="TreeGrafter"/>
</dbReference>
<dbReference type="CDD" id="cd02696">
    <property type="entry name" value="MurNAc-LAA"/>
    <property type="match status" value="1"/>
</dbReference>
<dbReference type="Gene3D" id="2.60.40.3500">
    <property type="match status" value="1"/>
</dbReference>
<dbReference type="GO" id="GO:0008745">
    <property type="term" value="F:N-acetylmuramoyl-L-alanine amidase activity"/>
    <property type="evidence" value="ECO:0007669"/>
    <property type="project" value="UniProtKB-EC"/>
</dbReference>
<comment type="caution">
    <text evidence="5">The sequence shown here is derived from an EMBL/GenBank/DDBJ whole genome shotgun (WGS) entry which is preliminary data.</text>
</comment>
<evidence type="ECO:0000256" key="3">
    <source>
        <dbReference type="ARBA" id="ARBA00022801"/>
    </source>
</evidence>
<keyword evidence="3" id="KW-0378">Hydrolase</keyword>
<dbReference type="InterPro" id="IPR050695">
    <property type="entry name" value="N-acetylmuramoyl_amidase_3"/>
</dbReference>
<dbReference type="AlphaFoldDB" id="A3VDZ2"/>
<dbReference type="InterPro" id="IPR002508">
    <property type="entry name" value="MurNAc-LAA_cat"/>
</dbReference>
<dbReference type="SUPFAM" id="SSF53187">
    <property type="entry name" value="Zn-dependent exopeptidases"/>
    <property type="match status" value="1"/>
</dbReference>
<dbReference type="Pfam" id="PF01520">
    <property type="entry name" value="Amidase_3"/>
    <property type="match status" value="1"/>
</dbReference>
<proteinExistence type="predicted"/>
<sequence>MGAGARPCYDLRKTSGWCMRRAIFLIVMTCWAGMAQAQMSALARLTGDGVVLSQDSGGVALRIDLTRAVPWRVFSLADPARLVMDFSELDWTGVDEAALATVDGVGEVRTGLFRPGWSRIVVTLDGPFLVESAGMRKVSETRSEVSVRTVPTDAATFARTVGAPPSAEFRMADAPPPVRRGEGPLVVMLDPGHGGIDPGAEREGIREADLMLTFARELKEVLLRQDGVEVVLTRDEDVFVPLEERVSMARAAGADIFLSLHADALAEGRANGATVYTLAEEATDIASQKLAERHDRADLLAGVDLSETGDEVALVLMDMARVETRPRSDALADAIVEGIREATGSTYKTPRLEAGFSVLKAPDIPSVLIELGFLSSKRDREKMVDPEWRRQAAEGIRNAILDWALEDTAAQDRLRQ</sequence>
<comment type="catalytic activity">
    <reaction evidence="1">
        <text>Hydrolyzes the link between N-acetylmuramoyl residues and L-amino acid residues in certain cell-wall glycopeptides.</text>
        <dbReference type="EC" id="3.5.1.28"/>
    </reaction>
</comment>
<dbReference type="Pfam" id="PF11741">
    <property type="entry name" value="AMIN"/>
    <property type="match status" value="1"/>
</dbReference>
<dbReference type="EMBL" id="AAMT01000004">
    <property type="protein sequence ID" value="EAQ13731.1"/>
    <property type="molecule type" value="Genomic_DNA"/>
</dbReference>
<keyword evidence="6" id="KW-1185">Reference proteome</keyword>
<name>A3VDZ2_9RHOB</name>
<evidence type="ECO:0000256" key="2">
    <source>
        <dbReference type="ARBA" id="ARBA00011901"/>
    </source>
</evidence>
<evidence type="ECO:0000313" key="5">
    <source>
        <dbReference type="EMBL" id="EAQ13731.1"/>
    </source>
</evidence>
<gene>
    <name evidence="5" type="ORF">RB2654_03419</name>
</gene>
<feature type="domain" description="MurNAc-LAA" evidence="4">
    <location>
        <begin position="246"/>
        <end position="401"/>
    </location>
</feature>
<dbReference type="eggNOG" id="COG0860">
    <property type="taxonomic scope" value="Bacteria"/>
</dbReference>
<evidence type="ECO:0000313" key="6">
    <source>
        <dbReference type="Proteomes" id="UP000002931"/>
    </source>
</evidence>
<protein>
    <recommendedName>
        <fullName evidence="2">N-acetylmuramoyl-L-alanine amidase</fullName>
        <ecNumber evidence="2">3.5.1.28</ecNumber>
    </recommendedName>
</protein>
<evidence type="ECO:0000259" key="4">
    <source>
        <dbReference type="SMART" id="SM00646"/>
    </source>
</evidence>
<dbReference type="Gene3D" id="3.40.630.40">
    <property type="entry name" value="Zn-dependent exopeptidases"/>
    <property type="match status" value="1"/>
</dbReference>
<dbReference type="HOGENOM" id="CLU_014322_2_1_5"/>
<dbReference type="PANTHER" id="PTHR30404:SF0">
    <property type="entry name" value="N-ACETYLMURAMOYL-L-ALANINE AMIDASE AMIC"/>
    <property type="match status" value="1"/>
</dbReference>
<dbReference type="SMART" id="SM00646">
    <property type="entry name" value="Ami_3"/>
    <property type="match status" value="1"/>
</dbReference>
<dbReference type="InterPro" id="IPR021731">
    <property type="entry name" value="AMIN_dom"/>
</dbReference>
<evidence type="ECO:0000256" key="1">
    <source>
        <dbReference type="ARBA" id="ARBA00001561"/>
    </source>
</evidence>
<dbReference type="GO" id="GO:0009253">
    <property type="term" value="P:peptidoglycan catabolic process"/>
    <property type="evidence" value="ECO:0007669"/>
    <property type="project" value="InterPro"/>
</dbReference>
<dbReference type="PANTHER" id="PTHR30404">
    <property type="entry name" value="N-ACETYLMURAMOYL-L-ALANINE AMIDASE"/>
    <property type="match status" value="1"/>
</dbReference>